<dbReference type="Pfam" id="PF01136">
    <property type="entry name" value="Peptidase_U32"/>
    <property type="match status" value="1"/>
</dbReference>
<dbReference type="InterPro" id="IPR001539">
    <property type="entry name" value="Peptidase_U32"/>
</dbReference>
<evidence type="ECO:0000259" key="1">
    <source>
        <dbReference type="Pfam" id="PF12392"/>
    </source>
</evidence>
<protein>
    <recommendedName>
        <fullName evidence="1">Peptidase U32 collagenase domain-containing protein</fullName>
    </recommendedName>
</protein>
<feature type="domain" description="Peptidase U32 collagenase" evidence="1">
    <location>
        <begin position="352"/>
        <end position="474"/>
    </location>
</feature>
<dbReference type="EMBL" id="ACDE02000022">
    <property type="protein sequence ID" value="EEO41160.1"/>
    <property type="molecule type" value="Genomic_DNA"/>
</dbReference>
<dbReference type="HOGENOM" id="CLU_011540_4_0_0"/>
<evidence type="ECO:0000313" key="2">
    <source>
        <dbReference type="EMBL" id="EEO41160.1"/>
    </source>
</evidence>
<dbReference type="PANTHER" id="PTHR30217:SF10">
    <property type="entry name" value="23S RRNA 5-HYDROXYCYTIDINE C2501 SYNTHASE"/>
    <property type="match status" value="1"/>
</dbReference>
<sequence length="720" mass="84049">MKIVAPAGNMERFYSAISATADEIYLGLKGFGARRNAENFTVEELKKAIDYAHLRGSRIFLTLNTIMTNREIELLYSTLKDLYNYGLDAIIVQDLGYAEYLHKNFPSIEIHGSTQMTVANYYEINYLKELGFKRIVLPRELCFEEIKEIRKNTDIELEVFVSGSLCISFSGNCYMSSFIGGRSGNRGMCAQPCRKEYKTSCGEKSYFLSPKDQLYGLDEIKKLQEIGVESIKVEGRMKDVSYVYETVSYFRSLINGIDKEENTPKLFNRGYSKGYFYDNDKNIMNRDYSYNMGEKIGEVVGKSIRLDEDIVSGDGITFVSKNYKNLGGTYINKIAYKNEKLILNFPDWTKYIFRNYNKRLNDEISKKLKSSDKKLEINFDLTAKLNEKLILKIYLKDENGNRILNLEEISETLTQKAQKRAVNEEDIKEKLTETGDSEFTVKNIKIDIDENIFIPLSELKNLKRNAVEKFRERILSYFRRDLDSELKENNQEYFKLEIEKDEPKDLEIRVIVSNEEQKNFLENIKNEYNIKEIYYRTYDIAKQSMLGQHNLDNKLASNLYELLENKNSDVMLNWNMNIVNSYTISVLEKIEKLESFIVSPEINFSKIRELGKTRLKKALLIYSKLKGMTIDVDIADSKNEIITNKENDKFNIIKNNYGTEIFLDKPLNIINIMEDIKKLNVDIVVLEFTTETIEDIKKVLKQLKTRKGEYREYNYKRGVY</sequence>
<reference evidence="2 3" key="1">
    <citation type="submission" date="2011-10" db="EMBL/GenBank/DDBJ databases">
        <title>The Genome Sequence of Fusobacterium sp. 4_1_13.</title>
        <authorList>
            <consortium name="The Broad Institute Genome Sequencing Platform"/>
            <person name="Earl A."/>
            <person name="Ward D."/>
            <person name="Feldgarden M."/>
            <person name="Gevers D."/>
            <person name="Strauss J."/>
            <person name="Ambrose C."/>
            <person name="Allen-Vercoe E."/>
            <person name="Young S.K."/>
            <person name="Zeng Q."/>
            <person name="Gargeya S."/>
            <person name="Fitzgerald M."/>
            <person name="Haas B."/>
            <person name="Abouelleil A."/>
            <person name="Alvarado L."/>
            <person name="Arachchi H.M."/>
            <person name="Berlin A."/>
            <person name="Brown A."/>
            <person name="Chapman S.B."/>
            <person name="Chen Z."/>
            <person name="Dunbar C."/>
            <person name="Freedman E."/>
            <person name="Gearin G."/>
            <person name="Goldberg J."/>
            <person name="Griggs A."/>
            <person name="Gujja S."/>
            <person name="Heiman D."/>
            <person name="Howarth C."/>
            <person name="Larson L."/>
            <person name="Lui A."/>
            <person name="MacDonald P.J."/>
            <person name="Montmayeur A."/>
            <person name="Murphy C."/>
            <person name="Neiman D."/>
            <person name="Pearson M."/>
            <person name="Priest M."/>
            <person name="Roberts A."/>
            <person name="Saif S."/>
            <person name="Shea T."/>
            <person name="Shenoy N."/>
            <person name="Sisk P."/>
            <person name="Stolte C."/>
            <person name="Sykes S."/>
            <person name="Wortman J."/>
            <person name="Nusbaum C."/>
            <person name="Birren B."/>
        </authorList>
    </citation>
    <scope>NUCLEOTIDE SEQUENCE [LARGE SCALE GENOMIC DNA]</scope>
    <source>
        <strain evidence="2 3">4_1_13</strain>
    </source>
</reference>
<comment type="caution">
    <text evidence="2">The sequence shown here is derived from an EMBL/GenBank/DDBJ whole genome shotgun (WGS) entry which is preliminary data.</text>
</comment>
<proteinExistence type="predicted"/>
<evidence type="ECO:0000313" key="3">
    <source>
        <dbReference type="Proteomes" id="UP000004925"/>
    </source>
</evidence>
<dbReference type="Proteomes" id="UP000004925">
    <property type="component" value="Unassembled WGS sequence"/>
</dbReference>
<accession>A0A0M1VXG6</accession>
<dbReference type="InterPro" id="IPR018247">
    <property type="entry name" value="EF_Hand_1_Ca_BS"/>
</dbReference>
<dbReference type="Pfam" id="PF12392">
    <property type="entry name" value="DUF3656"/>
    <property type="match status" value="1"/>
</dbReference>
<dbReference type="PANTHER" id="PTHR30217">
    <property type="entry name" value="PEPTIDASE U32 FAMILY"/>
    <property type="match status" value="1"/>
</dbReference>
<dbReference type="AlphaFoldDB" id="A0A0M1VXG6"/>
<dbReference type="PROSITE" id="PS01276">
    <property type="entry name" value="PEPTIDASE_U32"/>
    <property type="match status" value="1"/>
</dbReference>
<gene>
    <name evidence="2" type="ORF">FSCG_01873</name>
</gene>
<organism evidence="2 3">
    <name type="scientific">Fusobacterium vincentii 4_1_13</name>
    <dbReference type="NCBI Taxonomy" id="469606"/>
    <lineage>
        <taxon>Bacteria</taxon>
        <taxon>Fusobacteriati</taxon>
        <taxon>Fusobacteriota</taxon>
        <taxon>Fusobacteriia</taxon>
        <taxon>Fusobacteriales</taxon>
        <taxon>Fusobacteriaceae</taxon>
        <taxon>Fusobacterium</taxon>
    </lineage>
</organism>
<name>A0A0M1VXG6_FUSVC</name>
<dbReference type="InterPro" id="IPR051454">
    <property type="entry name" value="RNA/ubiquinone_mod_enzymes"/>
</dbReference>
<dbReference type="InterPro" id="IPR020988">
    <property type="entry name" value="Pept_U32_collagenase"/>
</dbReference>
<dbReference type="PROSITE" id="PS00018">
    <property type="entry name" value="EF_HAND_1"/>
    <property type="match status" value="1"/>
</dbReference>
<dbReference type="eggNOG" id="COG0826">
    <property type="taxonomic scope" value="Bacteria"/>
</dbReference>
<dbReference type="RefSeq" id="WP_008803551.1">
    <property type="nucleotide sequence ID" value="NZ_KQ235738.1"/>
</dbReference>